<feature type="transmembrane region" description="Helical" evidence="10">
    <location>
        <begin position="26"/>
        <end position="46"/>
    </location>
</feature>
<dbReference type="GO" id="GO:0005886">
    <property type="term" value="C:plasma membrane"/>
    <property type="evidence" value="ECO:0007669"/>
    <property type="project" value="UniProtKB-SubCell"/>
</dbReference>
<evidence type="ECO:0000256" key="1">
    <source>
        <dbReference type="ARBA" id="ARBA00004383"/>
    </source>
</evidence>
<keyword evidence="13" id="KW-1185">Reference proteome</keyword>
<comment type="subcellular location">
    <subcellularLocation>
        <location evidence="1 10">Cell inner membrane</location>
        <topology evidence="1 10">Single-pass membrane protein</topology>
        <orientation evidence="1 10">Periplasmic side</orientation>
    </subcellularLocation>
</comment>
<dbReference type="Pfam" id="PF03544">
    <property type="entry name" value="TonB_C"/>
    <property type="match status" value="1"/>
</dbReference>
<dbReference type="AlphaFoldDB" id="A0AAW8R458"/>
<evidence type="ECO:0000256" key="4">
    <source>
        <dbReference type="ARBA" id="ARBA00022475"/>
    </source>
</evidence>
<evidence type="ECO:0000313" key="13">
    <source>
        <dbReference type="Proteomes" id="UP001249020"/>
    </source>
</evidence>
<organism evidence="12 13">
    <name type="scientific">Brumicola blandensis</name>
    <dbReference type="NCBI Taxonomy" id="3075611"/>
    <lineage>
        <taxon>Bacteria</taxon>
        <taxon>Pseudomonadati</taxon>
        <taxon>Pseudomonadota</taxon>
        <taxon>Gammaproteobacteria</taxon>
        <taxon>Alteromonadales</taxon>
        <taxon>Alteromonadaceae</taxon>
        <taxon>Brumicola</taxon>
    </lineage>
</organism>
<gene>
    <name evidence="12" type="ORF">RM544_15650</name>
</gene>
<evidence type="ECO:0000256" key="10">
    <source>
        <dbReference type="RuleBase" id="RU362123"/>
    </source>
</evidence>
<keyword evidence="5 10" id="KW-0997">Cell inner membrane</keyword>
<dbReference type="NCBIfam" id="TIGR01352">
    <property type="entry name" value="tonB_Cterm"/>
    <property type="match status" value="1"/>
</dbReference>
<dbReference type="PANTHER" id="PTHR33446:SF14">
    <property type="entry name" value="PROTEIN TONB"/>
    <property type="match status" value="1"/>
</dbReference>
<dbReference type="GO" id="GO:0015031">
    <property type="term" value="P:protein transport"/>
    <property type="evidence" value="ECO:0007669"/>
    <property type="project" value="UniProtKB-UniRule"/>
</dbReference>
<protein>
    <recommendedName>
        <fullName evidence="10">Protein TonB</fullName>
    </recommendedName>
</protein>
<comment type="function">
    <text evidence="10">Interacts with outer membrane receptor proteins that carry out high-affinity binding and energy dependent uptake into the periplasmic space of specific substrates. It could act to transduce energy from the cytoplasmic membrane to specific energy-requiring processes in the outer membrane, resulting in the release into the periplasm of ligands bound by these outer membrane proteins.</text>
</comment>
<keyword evidence="3 10" id="KW-0813">Transport</keyword>
<proteinExistence type="inferred from homology"/>
<evidence type="ECO:0000313" key="12">
    <source>
        <dbReference type="EMBL" id="MDT0583982.1"/>
    </source>
</evidence>
<keyword evidence="8 10" id="KW-1133">Transmembrane helix</keyword>
<name>A0AAW8R458_9ALTE</name>
<dbReference type="PRINTS" id="PR01374">
    <property type="entry name" value="TONBPROTEIN"/>
</dbReference>
<reference evidence="12 13" key="1">
    <citation type="submission" date="2023-09" db="EMBL/GenBank/DDBJ databases">
        <authorList>
            <person name="Rey-Velasco X."/>
        </authorList>
    </citation>
    <scope>NUCLEOTIDE SEQUENCE [LARGE SCALE GENOMIC DNA]</scope>
    <source>
        <strain evidence="12 13">W409</strain>
    </source>
</reference>
<dbReference type="InterPro" id="IPR051045">
    <property type="entry name" value="TonB-dependent_transducer"/>
</dbReference>
<evidence type="ECO:0000256" key="7">
    <source>
        <dbReference type="ARBA" id="ARBA00022927"/>
    </source>
</evidence>
<evidence type="ECO:0000256" key="5">
    <source>
        <dbReference type="ARBA" id="ARBA00022519"/>
    </source>
</evidence>
<keyword evidence="9 10" id="KW-0472">Membrane</keyword>
<keyword evidence="10" id="KW-0735">Signal-anchor</keyword>
<evidence type="ECO:0000256" key="9">
    <source>
        <dbReference type="ARBA" id="ARBA00023136"/>
    </source>
</evidence>
<evidence type="ECO:0000256" key="2">
    <source>
        <dbReference type="ARBA" id="ARBA00006555"/>
    </source>
</evidence>
<dbReference type="InterPro" id="IPR003538">
    <property type="entry name" value="TonB"/>
</dbReference>
<evidence type="ECO:0000256" key="8">
    <source>
        <dbReference type="ARBA" id="ARBA00022989"/>
    </source>
</evidence>
<accession>A0AAW8R458</accession>
<dbReference type="GO" id="GO:0015891">
    <property type="term" value="P:siderophore transport"/>
    <property type="evidence" value="ECO:0007669"/>
    <property type="project" value="InterPro"/>
</dbReference>
<dbReference type="GO" id="GO:0055085">
    <property type="term" value="P:transmembrane transport"/>
    <property type="evidence" value="ECO:0007669"/>
    <property type="project" value="InterPro"/>
</dbReference>
<dbReference type="Proteomes" id="UP001249020">
    <property type="component" value="Unassembled WGS sequence"/>
</dbReference>
<dbReference type="Gene3D" id="3.30.1150.10">
    <property type="match status" value="1"/>
</dbReference>
<dbReference type="GO" id="GO:0031992">
    <property type="term" value="F:energy transducer activity"/>
    <property type="evidence" value="ECO:0007669"/>
    <property type="project" value="InterPro"/>
</dbReference>
<keyword evidence="4 10" id="KW-1003">Cell membrane</keyword>
<evidence type="ECO:0000256" key="6">
    <source>
        <dbReference type="ARBA" id="ARBA00022692"/>
    </source>
</evidence>
<comment type="caution">
    <text evidence="12">The sequence shown here is derived from an EMBL/GenBank/DDBJ whole genome shotgun (WGS) entry which is preliminary data.</text>
</comment>
<dbReference type="InterPro" id="IPR037682">
    <property type="entry name" value="TonB_C"/>
</dbReference>
<dbReference type="PROSITE" id="PS52015">
    <property type="entry name" value="TONB_CTD"/>
    <property type="match status" value="1"/>
</dbReference>
<dbReference type="EMBL" id="JAVRIE010000007">
    <property type="protein sequence ID" value="MDT0583982.1"/>
    <property type="molecule type" value="Genomic_DNA"/>
</dbReference>
<keyword evidence="7 10" id="KW-0653">Protein transport</keyword>
<sequence length="224" mass="24820">MNPHTLTPNTLASFTINDGTSAVGGAFRIFVAILIGGLVTFALFVLMHNLTQSDAKPPILSPIVALESIVFEKEEPEIKNEKKLPKPPKVIQQPELKRDPIPTDAKPHTGFGDPITVDIPSDEYKTNLNNFTMQGEARPLVRFPPDYPPVASREGIEGWVEMSFSIDTSGAVTNVEVTNSEPKRIFDRAARRALQRWKYQAKVVNGKAIEQHGLSVMLEFKLSE</sequence>
<dbReference type="InterPro" id="IPR006260">
    <property type="entry name" value="TonB/TolA_C"/>
</dbReference>
<keyword evidence="6 10" id="KW-0812">Transmembrane</keyword>
<dbReference type="PANTHER" id="PTHR33446">
    <property type="entry name" value="PROTEIN TONB-RELATED"/>
    <property type="match status" value="1"/>
</dbReference>
<feature type="domain" description="TonB C-terminal" evidence="11">
    <location>
        <begin position="132"/>
        <end position="224"/>
    </location>
</feature>
<dbReference type="RefSeq" id="WP_311362753.1">
    <property type="nucleotide sequence ID" value="NZ_JAVRIE010000007.1"/>
</dbReference>
<comment type="similarity">
    <text evidence="2 10">Belongs to the TonB family.</text>
</comment>
<dbReference type="GO" id="GO:0030288">
    <property type="term" value="C:outer membrane-bounded periplasmic space"/>
    <property type="evidence" value="ECO:0007669"/>
    <property type="project" value="InterPro"/>
</dbReference>
<evidence type="ECO:0000256" key="3">
    <source>
        <dbReference type="ARBA" id="ARBA00022448"/>
    </source>
</evidence>
<dbReference type="SUPFAM" id="SSF74653">
    <property type="entry name" value="TolA/TonB C-terminal domain"/>
    <property type="match status" value="1"/>
</dbReference>
<evidence type="ECO:0000259" key="11">
    <source>
        <dbReference type="PROSITE" id="PS52015"/>
    </source>
</evidence>